<evidence type="ECO:0000313" key="4">
    <source>
        <dbReference type="Proteomes" id="UP000324897"/>
    </source>
</evidence>
<dbReference type="OrthoDB" id="440455at2759"/>
<dbReference type="Proteomes" id="UP000324897">
    <property type="component" value="Unassembled WGS sequence"/>
</dbReference>
<protein>
    <submittedName>
        <fullName evidence="3">Uncharacterized protein</fullName>
    </submittedName>
</protein>
<gene>
    <name evidence="3" type="ORF">EJB05_51145</name>
</gene>
<evidence type="ECO:0000256" key="1">
    <source>
        <dbReference type="SAM" id="Coils"/>
    </source>
</evidence>
<sequence length="176" mass="18986">MASNASEKARALQQCESDLDLVIARLTNLGLDPAPAVGSSTDAHPAAAEAESAALPPFPPCGSRAEWAEVLFDRMNGAADPGEAKARAAALLEAFERSVAADLKVAAWQNGVLKKAVLVQHRLHKAQEEANRELRRQVAACQERARKLEADNYALSVHLRQAQQSSMPGRFHPEVF</sequence>
<keyword evidence="4" id="KW-1185">Reference proteome</keyword>
<proteinExistence type="predicted"/>
<feature type="region of interest" description="Disordered" evidence="2">
    <location>
        <begin position="36"/>
        <end position="55"/>
    </location>
</feature>
<dbReference type="Gramene" id="TVU03322">
    <property type="protein sequence ID" value="TVU03322"/>
    <property type="gene ID" value="EJB05_51145"/>
</dbReference>
<name>A0A5J9SWI4_9POAL</name>
<feature type="non-terminal residue" evidence="3">
    <location>
        <position position="1"/>
    </location>
</feature>
<dbReference type="PANTHER" id="PTHR31245:SF28">
    <property type="entry name" value="OS01G0610000 PROTEIN"/>
    <property type="match status" value="1"/>
</dbReference>
<dbReference type="AlphaFoldDB" id="A0A5J9SWI4"/>
<keyword evidence="1" id="KW-0175">Coiled coil</keyword>
<dbReference type="PANTHER" id="PTHR31245">
    <property type="entry name" value="UBIQUITIN SYSTEM COMPONENT CUE PROTEIN"/>
    <property type="match status" value="1"/>
</dbReference>
<accession>A0A5J9SWI4</accession>
<reference evidence="3 4" key="1">
    <citation type="journal article" date="2019" name="Sci. Rep.">
        <title>A high-quality genome of Eragrostis curvula grass provides insights into Poaceae evolution and supports new strategies to enhance forage quality.</title>
        <authorList>
            <person name="Carballo J."/>
            <person name="Santos B.A.C.M."/>
            <person name="Zappacosta D."/>
            <person name="Garbus I."/>
            <person name="Selva J.P."/>
            <person name="Gallo C.A."/>
            <person name="Diaz A."/>
            <person name="Albertini E."/>
            <person name="Caccamo M."/>
            <person name="Echenique V."/>
        </authorList>
    </citation>
    <scope>NUCLEOTIDE SEQUENCE [LARGE SCALE GENOMIC DNA]</scope>
    <source>
        <strain evidence="4">cv. Victoria</strain>
        <tissue evidence="3">Leaf</tissue>
    </source>
</reference>
<evidence type="ECO:0000313" key="3">
    <source>
        <dbReference type="EMBL" id="TVU03322.1"/>
    </source>
</evidence>
<dbReference type="EMBL" id="RWGY01000195">
    <property type="protein sequence ID" value="TVU03322.1"/>
    <property type="molecule type" value="Genomic_DNA"/>
</dbReference>
<evidence type="ECO:0000256" key="2">
    <source>
        <dbReference type="SAM" id="MobiDB-lite"/>
    </source>
</evidence>
<feature type="compositionally biased region" description="Low complexity" evidence="2">
    <location>
        <begin position="43"/>
        <end position="55"/>
    </location>
</feature>
<organism evidence="3 4">
    <name type="scientific">Eragrostis curvula</name>
    <name type="common">weeping love grass</name>
    <dbReference type="NCBI Taxonomy" id="38414"/>
    <lineage>
        <taxon>Eukaryota</taxon>
        <taxon>Viridiplantae</taxon>
        <taxon>Streptophyta</taxon>
        <taxon>Embryophyta</taxon>
        <taxon>Tracheophyta</taxon>
        <taxon>Spermatophyta</taxon>
        <taxon>Magnoliopsida</taxon>
        <taxon>Liliopsida</taxon>
        <taxon>Poales</taxon>
        <taxon>Poaceae</taxon>
        <taxon>PACMAD clade</taxon>
        <taxon>Chloridoideae</taxon>
        <taxon>Eragrostideae</taxon>
        <taxon>Eragrostidinae</taxon>
        <taxon>Eragrostis</taxon>
    </lineage>
</organism>
<feature type="coiled-coil region" evidence="1">
    <location>
        <begin position="124"/>
        <end position="151"/>
    </location>
</feature>
<comment type="caution">
    <text evidence="3">The sequence shown here is derived from an EMBL/GenBank/DDBJ whole genome shotgun (WGS) entry which is preliminary data.</text>
</comment>